<keyword evidence="1" id="KW-1133">Transmembrane helix</keyword>
<sequence>MTSLTRQVLVELRRAVDTRAPRWAFIAFVSGSVALCLLVPDAVTGTFEQFVGGAAVGLPLLTGLLAVMVFTADWSTRAALFTFVLTPNRRRVIAARYLAVFVLTVFSLIAAHVIAAVVFTAIRPDAIGSIFRPGVGRQLWEMLATGLASSFTAMAVAGLVLRTVPALLIAVFAPLLLTVGLAFTPVLLEWLNPFGFASWFAAPNMRWAGVGDESVGLGPAATSFLLWTAVPLVLGWFRQMRAEPR</sequence>
<dbReference type="AlphaFoldDB" id="A0A942SWT7"/>
<feature type="transmembrane region" description="Helical" evidence="1">
    <location>
        <begin position="215"/>
        <end position="237"/>
    </location>
</feature>
<reference evidence="2" key="1">
    <citation type="submission" date="2021-05" db="EMBL/GenBank/DDBJ databases">
        <title>Novel Bacillus species.</title>
        <authorList>
            <person name="Liu G."/>
        </authorList>
    </citation>
    <scope>NUCLEOTIDE SEQUENCE</scope>
    <source>
        <strain evidence="2">FJAT-50051</strain>
    </source>
</reference>
<organism evidence="2">
    <name type="scientific">Neobacillus citreus</name>
    <dbReference type="NCBI Taxonomy" id="2833578"/>
    <lineage>
        <taxon>Bacteria</taxon>
        <taxon>Bacillati</taxon>
        <taxon>Bacillota</taxon>
        <taxon>Bacilli</taxon>
        <taxon>Bacillales</taxon>
        <taxon>Bacillaceae</taxon>
        <taxon>Neobacillus</taxon>
    </lineage>
</organism>
<evidence type="ECO:0000256" key="1">
    <source>
        <dbReference type="SAM" id="Phobius"/>
    </source>
</evidence>
<dbReference type="EMBL" id="JAGYPE010000002">
    <property type="protein sequence ID" value="MBS4181649.1"/>
    <property type="molecule type" value="Genomic_DNA"/>
</dbReference>
<comment type="caution">
    <text evidence="2">The sequence shown here is derived from an EMBL/GenBank/DDBJ whole genome shotgun (WGS) entry which is preliminary data.</text>
</comment>
<proteinExistence type="predicted"/>
<gene>
    <name evidence="2" type="ORF">KHB02_09650</name>
</gene>
<feature type="transmembrane region" description="Helical" evidence="1">
    <location>
        <begin position="20"/>
        <end position="40"/>
    </location>
</feature>
<evidence type="ECO:0000313" key="2">
    <source>
        <dbReference type="EMBL" id="MBS4181649.1"/>
    </source>
</evidence>
<feature type="transmembrane region" description="Helical" evidence="1">
    <location>
        <begin position="97"/>
        <end position="122"/>
    </location>
</feature>
<feature type="transmembrane region" description="Helical" evidence="1">
    <location>
        <begin position="142"/>
        <end position="161"/>
    </location>
</feature>
<keyword evidence="1" id="KW-0812">Transmembrane</keyword>
<protein>
    <submittedName>
        <fullName evidence="2">Uncharacterized protein</fullName>
    </submittedName>
</protein>
<name>A0A942SWT7_9BACI</name>
<feature type="transmembrane region" description="Helical" evidence="1">
    <location>
        <begin position="60"/>
        <end position="85"/>
    </location>
</feature>
<feature type="transmembrane region" description="Helical" evidence="1">
    <location>
        <begin position="168"/>
        <end position="188"/>
    </location>
</feature>
<accession>A0A942SWT7</accession>
<keyword evidence="1" id="KW-0472">Membrane</keyword>